<dbReference type="GO" id="GO:0005741">
    <property type="term" value="C:mitochondrial outer membrane"/>
    <property type="evidence" value="ECO:0007669"/>
    <property type="project" value="TreeGrafter"/>
</dbReference>
<name>A0A8H7ARW0_9EURO</name>
<dbReference type="PANTHER" id="PTHR43647:SF1">
    <property type="entry name" value="3-KETO-STEROID REDUCTASE ERG27"/>
    <property type="match status" value="1"/>
</dbReference>
<keyword evidence="5" id="KW-0443">Lipid metabolism</keyword>
<dbReference type="SUPFAM" id="SSF51735">
    <property type="entry name" value="NAD(P)-binding Rossmann-fold domains"/>
    <property type="match status" value="1"/>
</dbReference>
<protein>
    <recommendedName>
        <fullName evidence="9">3-keto-steroid reductase</fullName>
    </recommendedName>
</protein>
<proteinExistence type="inferred from homology"/>
<reference evidence="7" key="1">
    <citation type="submission" date="2020-02" db="EMBL/GenBank/DDBJ databases">
        <authorList>
            <person name="Palmer J.M."/>
        </authorList>
    </citation>
    <scope>NUCLEOTIDE SEQUENCE</scope>
    <source>
        <strain evidence="7">EPUS1.4</strain>
        <tissue evidence="7">Thallus</tissue>
    </source>
</reference>
<organism evidence="7 8">
    <name type="scientific">Endocarpon pusillum</name>
    <dbReference type="NCBI Taxonomy" id="364733"/>
    <lineage>
        <taxon>Eukaryota</taxon>
        <taxon>Fungi</taxon>
        <taxon>Dikarya</taxon>
        <taxon>Ascomycota</taxon>
        <taxon>Pezizomycotina</taxon>
        <taxon>Eurotiomycetes</taxon>
        <taxon>Chaetothyriomycetidae</taxon>
        <taxon>Verrucariales</taxon>
        <taxon>Verrucariaceae</taxon>
        <taxon>Endocarpon</taxon>
    </lineage>
</organism>
<comment type="caution">
    <text evidence="7">The sequence shown here is derived from an EMBL/GenBank/DDBJ whole genome shotgun (WGS) entry which is preliminary data.</text>
</comment>
<evidence type="ECO:0000256" key="4">
    <source>
        <dbReference type="ARBA" id="ARBA00023002"/>
    </source>
</evidence>
<dbReference type="GO" id="GO:0006696">
    <property type="term" value="P:ergosterol biosynthetic process"/>
    <property type="evidence" value="ECO:0007669"/>
    <property type="project" value="TreeGrafter"/>
</dbReference>
<dbReference type="GO" id="GO:0000253">
    <property type="term" value="F:3-beta-hydroxysteroid 3-dehydrogenase (NADP+) activity"/>
    <property type="evidence" value="ECO:0007669"/>
    <property type="project" value="TreeGrafter"/>
</dbReference>
<evidence type="ECO:0000256" key="2">
    <source>
        <dbReference type="ARBA" id="ARBA00022857"/>
    </source>
</evidence>
<dbReference type="OrthoDB" id="9989144at2759"/>
<dbReference type="Gene3D" id="3.40.50.720">
    <property type="entry name" value="NAD(P)-binding Rossmann-like Domain"/>
    <property type="match status" value="1"/>
</dbReference>
<evidence type="ECO:0000256" key="5">
    <source>
        <dbReference type="ARBA" id="ARBA00023098"/>
    </source>
</evidence>
<keyword evidence="8" id="KW-1185">Reference proteome</keyword>
<evidence type="ECO:0000256" key="1">
    <source>
        <dbReference type="ARBA" id="ARBA00022516"/>
    </source>
</evidence>
<dbReference type="InterPro" id="IPR051593">
    <property type="entry name" value="Ergosterol_Biosynth_ERG27"/>
</dbReference>
<evidence type="ECO:0008006" key="9">
    <source>
        <dbReference type="Google" id="ProtNLM"/>
    </source>
</evidence>
<dbReference type="Proteomes" id="UP000606974">
    <property type="component" value="Unassembled WGS sequence"/>
</dbReference>
<dbReference type="GO" id="GO:0005811">
    <property type="term" value="C:lipid droplet"/>
    <property type="evidence" value="ECO:0007669"/>
    <property type="project" value="TreeGrafter"/>
</dbReference>
<keyword evidence="1" id="KW-0444">Lipid biosynthesis</keyword>
<comment type="similarity">
    <text evidence="6">Belongs to the short-chain dehydrogenases/reductases (SDR) family. ERG27 subfamily.</text>
</comment>
<evidence type="ECO:0000256" key="3">
    <source>
        <dbReference type="ARBA" id="ARBA00022955"/>
    </source>
</evidence>
<evidence type="ECO:0000313" key="8">
    <source>
        <dbReference type="Proteomes" id="UP000606974"/>
    </source>
</evidence>
<dbReference type="InterPro" id="IPR036291">
    <property type="entry name" value="NAD(P)-bd_dom_sf"/>
</dbReference>
<sequence length="386" mass="42182">MSSDRVSPKSHNTYVLVTGANSGLGLATCCRLIDEFLDSRPPTHQLTLIFTTRDDRKGSATLAALKKHESNHKTKTKTIGPRIPISHPPIFFRSENLELTSLLSVRALTQRLLRSAVPRLDAIILNAGVGGFVGIQWPQAFWRTGIDLVEATTWPTFKLSATGLITQPQLASSTPADRKDDEPILGEIFCANVFGHYLLTHWLMPLLRACPHSNPARIIWLSSIEAQPHHFNPSDIQALTSRNAYEHSKRMTDLMALTSTANPATSKSVHSFFSLPSPTDRRLTNNASPSEPTIHVAHPGICATSIVPLPFLLNLLMILAFYAARLIGSPWHTVSAYVGAVAPVWLALAHPEELAEKEKAGPAKWGSAVTRWGGASVQRTDVPGWG</sequence>
<keyword evidence="3" id="KW-0752">Steroid biosynthesis</keyword>
<dbReference type="PANTHER" id="PTHR43647">
    <property type="entry name" value="DEHYDROGENASE"/>
    <property type="match status" value="1"/>
</dbReference>
<gene>
    <name evidence="7" type="ORF">GJ744_003568</name>
</gene>
<dbReference type="AlphaFoldDB" id="A0A8H7ARW0"/>
<keyword evidence="4" id="KW-0560">Oxidoreductase</keyword>
<dbReference type="GO" id="GO:0005789">
    <property type="term" value="C:endoplasmic reticulum membrane"/>
    <property type="evidence" value="ECO:0007669"/>
    <property type="project" value="TreeGrafter"/>
</dbReference>
<dbReference type="EMBL" id="JAACFV010000017">
    <property type="protein sequence ID" value="KAF7511837.1"/>
    <property type="molecule type" value="Genomic_DNA"/>
</dbReference>
<evidence type="ECO:0000256" key="6">
    <source>
        <dbReference type="ARBA" id="ARBA00023593"/>
    </source>
</evidence>
<keyword evidence="2" id="KW-0521">NADP</keyword>
<evidence type="ECO:0000313" key="7">
    <source>
        <dbReference type="EMBL" id="KAF7511837.1"/>
    </source>
</evidence>
<accession>A0A8H7ARW0</accession>